<evidence type="ECO:0000313" key="2">
    <source>
        <dbReference type="Proteomes" id="UP000309138"/>
    </source>
</evidence>
<dbReference type="EMBL" id="SWKR01000001">
    <property type="protein sequence ID" value="TKD53121.1"/>
    <property type="molecule type" value="Genomic_DNA"/>
</dbReference>
<keyword evidence="2" id="KW-1185">Reference proteome</keyword>
<comment type="caution">
    <text evidence="1">The sequence shown here is derived from an EMBL/GenBank/DDBJ whole genome shotgun (WGS) entry which is preliminary data.</text>
</comment>
<sequence>MIARPVMAGALAGGVLAIAASVVVLAPALDRRTQAGAAQSRLEQALDRAPVAPLAEAQETGSAQAAVAATLAVTRRSAAAAGVLVERATPATPAAPHVARLAMRLSGPEKAVLSLADGIVRGVPGAQWRSWRLTALPGGALQLDGEMVLAWR</sequence>
<accession>A0A4U1L838</accession>
<dbReference type="RefSeq" id="WP_169542435.1">
    <property type="nucleotide sequence ID" value="NZ_SWKR01000001.1"/>
</dbReference>
<protein>
    <recommendedName>
        <fullName evidence="3">General secretion pathway protein GspM</fullName>
    </recommendedName>
</protein>
<organism evidence="1 2">
    <name type="scientific">Sphingomonas baiyangensis</name>
    <dbReference type="NCBI Taxonomy" id="2572576"/>
    <lineage>
        <taxon>Bacteria</taxon>
        <taxon>Pseudomonadati</taxon>
        <taxon>Pseudomonadota</taxon>
        <taxon>Alphaproteobacteria</taxon>
        <taxon>Sphingomonadales</taxon>
        <taxon>Sphingomonadaceae</taxon>
        <taxon>Sphingomonas</taxon>
    </lineage>
</organism>
<reference evidence="1 2" key="1">
    <citation type="submission" date="2019-04" db="EMBL/GenBank/DDBJ databases">
        <authorList>
            <person name="Yang Y."/>
            <person name="Wei D."/>
        </authorList>
    </citation>
    <scope>NUCLEOTIDE SEQUENCE [LARGE SCALE GENOMIC DNA]</scope>
    <source>
        <strain evidence="1 2">L-1-4w-11</strain>
    </source>
</reference>
<proteinExistence type="predicted"/>
<gene>
    <name evidence="1" type="ORF">FBR43_01935</name>
</gene>
<dbReference type="Proteomes" id="UP000309138">
    <property type="component" value="Unassembled WGS sequence"/>
</dbReference>
<evidence type="ECO:0000313" key="1">
    <source>
        <dbReference type="EMBL" id="TKD53121.1"/>
    </source>
</evidence>
<dbReference type="AlphaFoldDB" id="A0A4U1L838"/>
<evidence type="ECO:0008006" key="3">
    <source>
        <dbReference type="Google" id="ProtNLM"/>
    </source>
</evidence>
<name>A0A4U1L838_9SPHN</name>